<evidence type="ECO:0000313" key="10">
    <source>
        <dbReference type="EMBL" id="QCT01814.1"/>
    </source>
</evidence>
<comment type="catalytic activity">
    <reaction evidence="5">
        <text>L-glutaminyl-[protein] + H2O = L-glutamyl-[protein] + NH4(+)</text>
        <dbReference type="Rhea" id="RHEA:16441"/>
        <dbReference type="Rhea" id="RHEA-COMP:10207"/>
        <dbReference type="Rhea" id="RHEA-COMP:10208"/>
        <dbReference type="ChEBI" id="CHEBI:15377"/>
        <dbReference type="ChEBI" id="CHEBI:28938"/>
        <dbReference type="ChEBI" id="CHEBI:29973"/>
        <dbReference type="ChEBI" id="CHEBI:30011"/>
        <dbReference type="EC" id="3.5.1.44"/>
    </reaction>
</comment>
<dbReference type="Gene3D" id="3.40.50.180">
    <property type="entry name" value="Methylesterase CheB, C-terminal domain"/>
    <property type="match status" value="1"/>
</dbReference>
<keyword evidence="5 7" id="KW-0597">Phosphoprotein</keyword>
<comment type="PTM">
    <text evidence="5">Phosphorylated by CheA. Phosphorylation of the N-terminal regulatory domain activates the methylesterase activity.</text>
</comment>
<feature type="domain" description="CheB-type methylesterase" evidence="9">
    <location>
        <begin position="145"/>
        <end position="338"/>
    </location>
</feature>
<feature type="domain" description="Response regulatory" evidence="8">
    <location>
        <begin position="5"/>
        <end position="118"/>
    </location>
</feature>
<evidence type="ECO:0000313" key="11">
    <source>
        <dbReference type="Proteomes" id="UP000300879"/>
    </source>
</evidence>
<dbReference type="GO" id="GO:0008984">
    <property type="term" value="F:protein-glutamate methylesterase activity"/>
    <property type="evidence" value="ECO:0007669"/>
    <property type="project" value="UniProtKB-UniRule"/>
</dbReference>
<dbReference type="Proteomes" id="UP000300879">
    <property type="component" value="Chromosome"/>
</dbReference>
<dbReference type="CDD" id="cd16432">
    <property type="entry name" value="CheB_Rec"/>
    <property type="match status" value="1"/>
</dbReference>
<feature type="active site" evidence="5 6">
    <location>
        <position position="161"/>
    </location>
</feature>
<proteinExistence type="inferred from homology"/>
<dbReference type="Pfam" id="PF00072">
    <property type="entry name" value="Response_reg"/>
    <property type="match status" value="1"/>
</dbReference>
<sequence length="338" mass="36835">MRKIRVLVVDDSLLFREVLSRGLMMDPGIEVVATAEDPFDARDKILELRPDVMTCDIEMPKMNGIDFIQRLLPQYALPVVVISTISHAVFDALNAGAVDFLAKPNVQTLQQMQLFIQELITKVKTAAKANLVQHRASPALSRAWPSPAAAAEDRLIAVGASTGGTEAIHDLLKSLPDDLPGMLIVQHIPPVFSRMFAERLNQFSGFTVCEASSGLYVQRGHVYIAPGDQHMKVKKIGDRYRIECFHGDKVNGHCPSVDVLFDSVAKEAGAHGIGIILTGMGYDGAKGLMSMRRKGARTLGQDEASCVVYGMPKAAYQLGAVEKQASLTHLPRVLCSMI</sequence>
<dbReference type="InterPro" id="IPR035909">
    <property type="entry name" value="CheB_C"/>
</dbReference>
<dbReference type="Pfam" id="PF01339">
    <property type="entry name" value="CheB_methylest"/>
    <property type="match status" value="1"/>
</dbReference>
<dbReference type="KEGG" id="palo:E6C60_1096"/>
<dbReference type="CDD" id="cd17541">
    <property type="entry name" value="REC_CheB-like"/>
    <property type="match status" value="1"/>
</dbReference>
<gene>
    <name evidence="5" type="primary">cheB</name>
    <name evidence="10" type="ORF">E6C60_1096</name>
</gene>
<dbReference type="GO" id="GO:0005737">
    <property type="term" value="C:cytoplasm"/>
    <property type="evidence" value="ECO:0007669"/>
    <property type="project" value="UniProtKB-SubCell"/>
</dbReference>
<evidence type="ECO:0000256" key="4">
    <source>
        <dbReference type="ARBA" id="ARBA00048267"/>
    </source>
</evidence>
<dbReference type="NCBIfam" id="NF009206">
    <property type="entry name" value="PRK12555.1"/>
    <property type="match status" value="1"/>
</dbReference>
<comment type="subcellular location">
    <subcellularLocation>
        <location evidence="5">Cytoplasm</location>
    </subcellularLocation>
</comment>
<evidence type="ECO:0000256" key="7">
    <source>
        <dbReference type="PROSITE-ProRule" id="PRU00169"/>
    </source>
</evidence>
<evidence type="ECO:0000256" key="6">
    <source>
        <dbReference type="PROSITE-ProRule" id="PRU00050"/>
    </source>
</evidence>
<evidence type="ECO:0000256" key="5">
    <source>
        <dbReference type="HAMAP-Rule" id="MF_00099"/>
    </source>
</evidence>
<dbReference type="EC" id="3.1.1.61" evidence="5"/>
<dbReference type="Gene3D" id="3.40.50.2300">
    <property type="match status" value="1"/>
</dbReference>
<comment type="similarity">
    <text evidence="5">Belongs to the CheB family.</text>
</comment>
<evidence type="ECO:0000256" key="2">
    <source>
        <dbReference type="ARBA" id="ARBA00022500"/>
    </source>
</evidence>
<dbReference type="PROSITE" id="PS50110">
    <property type="entry name" value="RESPONSE_REGULATORY"/>
    <property type="match status" value="1"/>
</dbReference>
<dbReference type="GO" id="GO:0050568">
    <property type="term" value="F:protein-glutamine glutaminase activity"/>
    <property type="evidence" value="ECO:0007669"/>
    <property type="project" value="UniProtKB-UniRule"/>
</dbReference>
<keyword evidence="11" id="KW-1185">Reference proteome</keyword>
<evidence type="ECO:0000256" key="1">
    <source>
        <dbReference type="ARBA" id="ARBA00022490"/>
    </source>
</evidence>
<comment type="function">
    <text evidence="5">Involved in chemotaxis. Part of a chemotaxis signal transduction system that modulates chemotaxis in response to various stimuli. Catalyzes the demethylation of specific methylglutamate residues introduced into the chemoreceptors (methyl-accepting chemotaxis proteins or MCP) by CheR. Also mediates the irreversible deamidation of specific glutamine residues to glutamic acid.</text>
</comment>
<dbReference type="AlphaFoldDB" id="A0A4V1G3N5"/>
<comment type="domain">
    <text evidence="5">Contains a C-terminal catalytic domain, and an N-terminal region which modulates catalytic activity.</text>
</comment>
<dbReference type="RefSeq" id="WP_138224876.1">
    <property type="nucleotide sequence ID" value="NZ_CP040396.1"/>
</dbReference>
<dbReference type="EMBL" id="CP040396">
    <property type="protein sequence ID" value="QCT01814.1"/>
    <property type="molecule type" value="Genomic_DNA"/>
</dbReference>
<keyword evidence="2 5" id="KW-0145">Chemotaxis</keyword>
<feature type="active site" evidence="5 6">
    <location>
        <position position="283"/>
    </location>
</feature>
<comment type="catalytic activity">
    <reaction evidence="4 5">
        <text>[protein]-L-glutamate 5-O-methyl ester + H2O = L-glutamyl-[protein] + methanol + H(+)</text>
        <dbReference type="Rhea" id="RHEA:23236"/>
        <dbReference type="Rhea" id="RHEA-COMP:10208"/>
        <dbReference type="Rhea" id="RHEA-COMP:10311"/>
        <dbReference type="ChEBI" id="CHEBI:15377"/>
        <dbReference type="ChEBI" id="CHEBI:15378"/>
        <dbReference type="ChEBI" id="CHEBI:17790"/>
        <dbReference type="ChEBI" id="CHEBI:29973"/>
        <dbReference type="ChEBI" id="CHEBI:82795"/>
        <dbReference type="EC" id="3.1.1.61"/>
    </reaction>
</comment>
<keyword evidence="1 5" id="KW-0963">Cytoplasm</keyword>
<evidence type="ECO:0000259" key="9">
    <source>
        <dbReference type="PROSITE" id="PS50122"/>
    </source>
</evidence>
<protein>
    <recommendedName>
        <fullName evidence="5">Protein-glutamate methylesterase/protein-glutamine glutaminase</fullName>
        <ecNumber evidence="5">3.1.1.61</ecNumber>
        <ecNumber evidence="5">3.5.1.44</ecNumber>
    </recommendedName>
</protein>
<dbReference type="GO" id="GO:0000156">
    <property type="term" value="F:phosphorelay response regulator activity"/>
    <property type="evidence" value="ECO:0007669"/>
    <property type="project" value="InterPro"/>
</dbReference>
<dbReference type="OrthoDB" id="9793421at2"/>
<dbReference type="PROSITE" id="PS50122">
    <property type="entry name" value="CHEB"/>
    <property type="match status" value="1"/>
</dbReference>
<reference evidence="10 11" key="1">
    <citation type="submission" date="2019-05" db="EMBL/GenBank/DDBJ databases">
        <authorList>
            <person name="Chen C."/>
        </authorList>
    </citation>
    <scope>NUCLEOTIDE SEQUENCE [LARGE SCALE GENOMIC DNA]</scope>
    <source>
        <strain evidence="10 11">HB172198</strain>
    </source>
</reference>
<feature type="modified residue" description="4-aspartylphosphate" evidence="5 7">
    <location>
        <position position="56"/>
    </location>
</feature>
<dbReference type="InterPro" id="IPR008248">
    <property type="entry name" value="CheB-like"/>
</dbReference>
<dbReference type="GO" id="GO:0006935">
    <property type="term" value="P:chemotaxis"/>
    <property type="evidence" value="ECO:0007669"/>
    <property type="project" value="UniProtKB-UniRule"/>
</dbReference>
<organism evidence="10 11">
    <name type="scientific">Paenibacillus algicola</name>
    <dbReference type="NCBI Taxonomy" id="2565926"/>
    <lineage>
        <taxon>Bacteria</taxon>
        <taxon>Bacillati</taxon>
        <taxon>Bacillota</taxon>
        <taxon>Bacilli</taxon>
        <taxon>Bacillales</taxon>
        <taxon>Paenibacillaceae</taxon>
        <taxon>Paenibacillus</taxon>
    </lineage>
</organism>
<dbReference type="PIRSF" id="PIRSF000876">
    <property type="entry name" value="RR_chemtxs_CheB"/>
    <property type="match status" value="1"/>
</dbReference>
<evidence type="ECO:0000256" key="3">
    <source>
        <dbReference type="ARBA" id="ARBA00022801"/>
    </source>
</evidence>
<dbReference type="PANTHER" id="PTHR42872">
    <property type="entry name" value="PROTEIN-GLUTAMATE METHYLESTERASE/PROTEIN-GLUTAMINE GLUTAMINASE"/>
    <property type="match status" value="1"/>
</dbReference>
<dbReference type="SUPFAM" id="SSF52172">
    <property type="entry name" value="CheY-like"/>
    <property type="match status" value="1"/>
</dbReference>
<name>A0A4V1G3N5_9BACL</name>
<accession>A0A4V1G3N5</accession>
<dbReference type="InterPro" id="IPR001789">
    <property type="entry name" value="Sig_transdc_resp-reg_receiver"/>
</dbReference>
<dbReference type="SMART" id="SM00448">
    <property type="entry name" value="REC"/>
    <property type="match status" value="1"/>
</dbReference>
<dbReference type="NCBIfam" id="NF001965">
    <property type="entry name" value="PRK00742.1"/>
    <property type="match status" value="1"/>
</dbReference>
<evidence type="ECO:0000259" key="8">
    <source>
        <dbReference type="PROSITE" id="PS50110"/>
    </source>
</evidence>
<dbReference type="InterPro" id="IPR000673">
    <property type="entry name" value="Sig_transdc_resp-reg_Me-estase"/>
</dbReference>
<dbReference type="SUPFAM" id="SSF52738">
    <property type="entry name" value="Methylesterase CheB, C-terminal domain"/>
    <property type="match status" value="1"/>
</dbReference>
<feature type="active site" evidence="5 6">
    <location>
        <position position="187"/>
    </location>
</feature>
<dbReference type="HAMAP" id="MF_00099">
    <property type="entry name" value="CheB_chemtxs"/>
    <property type="match status" value="1"/>
</dbReference>
<keyword evidence="3 5" id="KW-0378">Hydrolase</keyword>
<dbReference type="PANTHER" id="PTHR42872:SF6">
    <property type="entry name" value="PROTEIN-GLUTAMATE METHYLESTERASE_PROTEIN-GLUTAMINE GLUTAMINASE"/>
    <property type="match status" value="1"/>
</dbReference>
<dbReference type="EC" id="3.5.1.44" evidence="5"/>
<dbReference type="InterPro" id="IPR011006">
    <property type="entry name" value="CheY-like_superfamily"/>
</dbReference>